<accession>A0A2N7WJ56</accession>
<feature type="compositionally biased region" description="Basic and acidic residues" evidence="1">
    <location>
        <begin position="50"/>
        <end position="70"/>
    </location>
</feature>
<evidence type="ECO:0000313" key="3">
    <source>
        <dbReference type="EMBL" id="CAB3705006.1"/>
    </source>
</evidence>
<feature type="chain" id="PRO_5044384362" evidence="2">
    <location>
        <begin position="23"/>
        <end position="102"/>
    </location>
</feature>
<organism evidence="3 6">
    <name type="scientific">Paraburkholderia rhynchosiae</name>
    <dbReference type="NCBI Taxonomy" id="487049"/>
    <lineage>
        <taxon>Bacteria</taxon>
        <taxon>Pseudomonadati</taxon>
        <taxon>Pseudomonadota</taxon>
        <taxon>Betaproteobacteria</taxon>
        <taxon>Burkholderiales</taxon>
        <taxon>Burkholderiaceae</taxon>
        <taxon>Paraburkholderia</taxon>
    </lineage>
</organism>
<reference evidence="3 6" key="2">
    <citation type="submission" date="2020-04" db="EMBL/GenBank/DDBJ databases">
        <authorList>
            <person name="De Canck E."/>
        </authorList>
    </citation>
    <scope>NUCLEOTIDE SEQUENCE [LARGE SCALE GENOMIC DNA]</scope>
    <source>
        <strain evidence="3 6">LMG 27174</strain>
    </source>
</reference>
<dbReference type="EMBL" id="PNXY01000012">
    <property type="protein sequence ID" value="PMS29452.1"/>
    <property type="molecule type" value="Genomic_DNA"/>
</dbReference>
<evidence type="ECO:0000313" key="4">
    <source>
        <dbReference type="EMBL" id="PMS29452.1"/>
    </source>
</evidence>
<evidence type="ECO:0000256" key="1">
    <source>
        <dbReference type="SAM" id="MobiDB-lite"/>
    </source>
</evidence>
<dbReference type="AlphaFoldDB" id="A0A2N7WJ56"/>
<name>A0A2N7WJ56_9BURK</name>
<reference evidence="4 5" key="1">
    <citation type="submission" date="2018-01" db="EMBL/GenBank/DDBJ databases">
        <title>Whole genome analyses suggest that Burkholderia sensu lato contains two further novel genera in the rhizoxinica-symbiotica group Mycetohabitans gen. nov., and Trinickia gen. nov.: implications for the evolution of diazotrophy and nodulation in the Burkholderiaceae.</title>
        <authorList>
            <person name="Estrada-de los Santos P."/>
            <person name="Palmer M."/>
            <person name="Chavez-Ramirez B."/>
            <person name="Beukes C."/>
            <person name="Steenkamp E.T."/>
            <person name="Hirsch A.M."/>
            <person name="Manyaka P."/>
            <person name="Maluk M."/>
            <person name="Lafos M."/>
            <person name="Crook M."/>
            <person name="Gross E."/>
            <person name="Simon M.F."/>
            <person name="Bueno dos Reis Junior F."/>
            <person name="Poole P.S."/>
            <person name="Venter S.N."/>
            <person name="James E.K."/>
        </authorList>
    </citation>
    <scope>NUCLEOTIDE SEQUENCE [LARGE SCALE GENOMIC DNA]</scope>
    <source>
        <strain evidence="4 5">WSM 3937</strain>
    </source>
</reference>
<feature type="signal peptide" evidence="2">
    <location>
        <begin position="1"/>
        <end position="22"/>
    </location>
</feature>
<protein>
    <submittedName>
        <fullName evidence="3">Uncharacterized protein</fullName>
    </submittedName>
</protein>
<proteinExistence type="predicted"/>
<dbReference type="EMBL" id="CADIJZ010000014">
    <property type="protein sequence ID" value="CAB3705006.1"/>
    <property type="molecule type" value="Genomic_DNA"/>
</dbReference>
<gene>
    <name evidence="4" type="ORF">C0Z16_17870</name>
    <name evidence="3" type="ORF">LMG27174_03886</name>
</gene>
<dbReference type="RefSeq" id="WP_102633457.1">
    <property type="nucleotide sequence ID" value="NZ_CADIJZ010000014.1"/>
</dbReference>
<feature type="region of interest" description="Disordered" evidence="1">
    <location>
        <begin position="44"/>
        <end position="102"/>
    </location>
</feature>
<evidence type="ECO:0000313" key="6">
    <source>
        <dbReference type="Proteomes" id="UP000494205"/>
    </source>
</evidence>
<evidence type="ECO:0000256" key="2">
    <source>
        <dbReference type="SAM" id="SignalP"/>
    </source>
</evidence>
<evidence type="ECO:0000313" key="5">
    <source>
        <dbReference type="Proteomes" id="UP000235659"/>
    </source>
</evidence>
<dbReference type="OrthoDB" id="9031449at2"/>
<feature type="compositionally biased region" description="Basic and acidic residues" evidence="1">
    <location>
        <begin position="80"/>
        <end position="90"/>
    </location>
</feature>
<keyword evidence="5" id="KW-1185">Reference proteome</keyword>
<dbReference type="Proteomes" id="UP000494205">
    <property type="component" value="Unassembled WGS sequence"/>
</dbReference>
<sequence length="102" mass="11287">MNRFCLSVAIASAMSLSIAAHANDFGLAIGPSTPRTVMTTPVEHATLGSRDGRYWDGHRQERRAEWEEHQVPANSSQNSGHDRYRFDSDAHCPPGRAKKHAC</sequence>
<keyword evidence="2" id="KW-0732">Signal</keyword>
<dbReference type="Proteomes" id="UP000235659">
    <property type="component" value="Unassembled WGS sequence"/>
</dbReference>